<evidence type="ECO:0000256" key="1">
    <source>
        <dbReference type="ARBA" id="ARBA00024339"/>
    </source>
</evidence>
<evidence type="ECO:0000313" key="3">
    <source>
        <dbReference type="EMBL" id="VFT77678.1"/>
    </source>
</evidence>
<name>A0A485K5T3_9STRA</name>
<sequence length="397" mass="44466">MNGLSEWKKDFPSQRIRITNSGREEFKNMDEVWEIVLGKKVGPLQLGLTLSDAISVFKQRVPVRSFEIEYSDDNPFGMDIAINSSEDGLKLKFNPITQLLTAIEVYQVNLLTLRYRSSIIFGKDISATFLSVYQLLGPTYPGKYNGSTKTYSLNYHGGTFLFPIPKEFEKIYNKKDSIPVEFPNGRTPSAIGFSIYCGDDPCSPEPPTPLRCNYFESVFVDMSDMEAIALSFEATKRSIRLGASPQEIVSELGPPASTFFKSSVDPSSSSGEYFHNYPDLGLDILYSGWHAASKIILRTNIPGHREFNSYIKCNFRLEHLKKPHVRRQTCPAVTPETTWANLRDAFTLSDARPIVNDSGSTTDPFQASMFYELLPGCLVEVLQNETIASITLSCGLT</sequence>
<dbReference type="PANTHER" id="PTHR13465">
    <property type="entry name" value="UPF0183 PROTEIN"/>
    <property type="match status" value="1"/>
</dbReference>
<evidence type="ECO:0000313" key="4">
    <source>
        <dbReference type="Proteomes" id="UP000332933"/>
    </source>
</evidence>
<reference evidence="3 4" key="1">
    <citation type="submission" date="2019-03" db="EMBL/GenBank/DDBJ databases">
        <authorList>
            <person name="Gaulin E."/>
            <person name="Dumas B."/>
        </authorList>
    </citation>
    <scope>NUCLEOTIDE SEQUENCE [LARGE SCALE GENOMIC DNA]</scope>
    <source>
        <strain evidence="3">CBS 568.67</strain>
    </source>
</reference>
<proteinExistence type="inferred from homology"/>
<dbReference type="Proteomes" id="UP000332933">
    <property type="component" value="Unassembled WGS sequence"/>
</dbReference>
<gene>
    <name evidence="3" type="primary">Aste57867_453</name>
    <name evidence="2" type="ORF">As57867_000452</name>
    <name evidence="3" type="ORF">ASTE57867_453</name>
</gene>
<dbReference type="EMBL" id="CAADRA010000022">
    <property type="protein sequence ID" value="VFT77678.1"/>
    <property type="molecule type" value="Genomic_DNA"/>
</dbReference>
<dbReference type="EMBL" id="VJMH01000022">
    <property type="protein sequence ID" value="KAF0720266.1"/>
    <property type="molecule type" value="Genomic_DNA"/>
</dbReference>
<keyword evidence="4" id="KW-1185">Reference proteome</keyword>
<dbReference type="PANTHER" id="PTHR13465:SF2">
    <property type="entry name" value="PHAGOSOME ASSEMBLY FACTOR 1"/>
    <property type="match status" value="1"/>
</dbReference>
<evidence type="ECO:0000313" key="2">
    <source>
        <dbReference type="EMBL" id="KAF0720266.1"/>
    </source>
</evidence>
<dbReference type="AlphaFoldDB" id="A0A485K5T3"/>
<protein>
    <submittedName>
        <fullName evidence="3">Aste57867_453 protein</fullName>
    </submittedName>
</protein>
<dbReference type="InterPro" id="IPR039156">
    <property type="entry name" value="PHAF1/BROMI"/>
</dbReference>
<dbReference type="Pfam" id="PF03676">
    <property type="entry name" value="PHAF1"/>
    <property type="match status" value="1"/>
</dbReference>
<organism evidence="3 4">
    <name type="scientific">Aphanomyces stellatus</name>
    <dbReference type="NCBI Taxonomy" id="120398"/>
    <lineage>
        <taxon>Eukaryota</taxon>
        <taxon>Sar</taxon>
        <taxon>Stramenopiles</taxon>
        <taxon>Oomycota</taxon>
        <taxon>Saprolegniomycetes</taxon>
        <taxon>Saprolegniales</taxon>
        <taxon>Verrucalvaceae</taxon>
        <taxon>Aphanomyces</taxon>
    </lineage>
</organism>
<reference evidence="2" key="2">
    <citation type="submission" date="2019-06" db="EMBL/GenBank/DDBJ databases">
        <title>Genomics analysis of Aphanomyces spp. identifies a new class of oomycete effector associated with host adaptation.</title>
        <authorList>
            <person name="Gaulin E."/>
        </authorList>
    </citation>
    <scope>NUCLEOTIDE SEQUENCE</scope>
    <source>
        <strain evidence="2">CBS 578.67</strain>
    </source>
</reference>
<dbReference type="OrthoDB" id="411211at2759"/>
<accession>A0A485K5T3</accession>
<dbReference type="InterPro" id="IPR005373">
    <property type="entry name" value="PHAF1"/>
</dbReference>
<comment type="similarity">
    <text evidence="1">Belongs to the PHAF1 family.</text>
</comment>